<dbReference type="Proteomes" id="UP000238642">
    <property type="component" value="Unassembled WGS sequence"/>
</dbReference>
<keyword evidence="4" id="KW-0808">Transferase</keyword>
<dbReference type="Pfam" id="PF00072">
    <property type="entry name" value="Response_reg"/>
    <property type="match status" value="1"/>
</dbReference>
<dbReference type="PANTHER" id="PTHR43547">
    <property type="entry name" value="TWO-COMPONENT HISTIDINE KINASE"/>
    <property type="match status" value="1"/>
</dbReference>
<dbReference type="CDD" id="cd17574">
    <property type="entry name" value="REC_OmpR"/>
    <property type="match status" value="1"/>
</dbReference>
<dbReference type="InterPro" id="IPR011123">
    <property type="entry name" value="Y_Y_Y"/>
</dbReference>
<dbReference type="InterPro" id="IPR003661">
    <property type="entry name" value="HisK_dim/P_dom"/>
</dbReference>
<evidence type="ECO:0000259" key="11">
    <source>
        <dbReference type="PROSITE" id="PS50109"/>
    </source>
</evidence>
<keyword evidence="8" id="KW-0804">Transcription</keyword>
<dbReference type="GO" id="GO:0003700">
    <property type="term" value="F:DNA-binding transcription factor activity"/>
    <property type="evidence" value="ECO:0007669"/>
    <property type="project" value="InterPro"/>
</dbReference>
<dbReference type="Pfam" id="PF07494">
    <property type="entry name" value="Reg_prop"/>
    <property type="match status" value="2"/>
</dbReference>
<evidence type="ECO:0000256" key="4">
    <source>
        <dbReference type="ARBA" id="ARBA00022679"/>
    </source>
</evidence>
<proteinExistence type="predicted"/>
<sequence>MVHYSGEDGISHGTITSILKDCDGFLWLGTWNGLNRFDGKHFKTYKSSLKNKPYLESERIVQLEETAGQLIWIRTYDAQVYFFDKKSEQFTSISAALTKKFNRKVPISKIFNINEEQIFLASPNDGLYKCINLGNKSLDFLRIDSTQQSPIKLNSNRVNFMYLDSVKNIWVGTEAGLSSFSSVKRDVLHLNEDIQRETLGLNIVEAEEDNNQIYFSTVNGILLIYNKQTRKLKKVKVSEYGINHLLLSKDQKKLFISSPGGKLFFYDIYGNQLVFLKQFDEEVKKMYEDKKGNMWLEPGRSGAILWDKKSGLIKRFQSGFGRYETNVLFQCFEDEQGLLWLTLKGGGFGYYDTNKGQLITKNEDNFGNYTSFPQQVYSSFYDDGIIWLCSEEKGLIKLHIRESALNKGNLAKMLNIGGDPEVRSLLYDSKGRLWIGTKGGKLVVKEGGVYKDAPIVNLPPNGFSGIYSLLEGHDGDIWMATKSHGVYVASLEDNDRSTYRIQNYQRDNSKLTSNQVYSILLDGEGEIWLGTFGAGLVKVIRKSDKIDFQSIPFFSKEHPAGSFDKIRNLSTDAKGNIWLATTYGLLVYDRKGKFKTFKDNYSQNTSIGTNDLQYIFRKSNGEMWICSSGGGVSKAVGDPFDQLHFENFTIDKGLSNDYVLSGIEDADGNLWFATEGGISKYDTKTGYFFAFDSFYDRTGFSFAEKTVVKTAFGEIVWGTSKGTIEISSTAFSASKKNANLVFSNLWVNNKEMVPNVTVKGQEYHVQYADQLTLSHEENNISIDFTIIDYKHNQHTYLYRLVGLDTIWHSNQHHNRITFTNLKPGKYLLEVRGHSDLYETPPYKSLPIIISPPWWKSRWAYTLYTILVMLALIFAWRVLSTMLTLKNRIEIEKRVATLKMAFFTNVSHELRTPLTLILSPVKQLLNDKNLSRESQQYANMIQRNAVRMESFVDQLLDLRKVQENKFTLSFQSLDLIMLMQEVTNSFQPLANERTMLLTSSFPADTLFIQADSDQIETIFFNILSNAFKYSPNGTTVRVTVEEVLKQDKVVICISDQGRGIREENLKHIFELFYIDSPTGASQEKGSGIGLALTKELVELHHGHIEAFNNVDCGLTVKVTLPKYQTGDSKNVQAQPPAAIPEIQTPIEILPKNEKTSEKPLVLIVEDNEDLVRFLKLQLQNHYDILSAEDGWIGLKLTKEHIPDLIISDIMMPNMDGIVMLDKIREHQSTSHIPVVLLSAKHAIEHQIEGIKYGADYYITKPFNIEFLLSSIDNLLKRRTQFFQALVKKREVVLKPSDLVITDMDEQFLQNVVKVVEKKMSDPEFNIDMVADQLNLGRSTFYKKFKSLTKLTPVEFVRDMRLQRAHQLLNDNLENISQIAYIVGFNNPKYFSTCFREKYGISPKEFSKSRQER</sequence>
<feature type="domain" description="Histidine kinase" evidence="11">
    <location>
        <begin position="904"/>
        <end position="1123"/>
    </location>
</feature>
<name>A0A2S9JKQ3_9SPHI</name>
<dbReference type="Gene3D" id="2.130.10.10">
    <property type="entry name" value="YVTN repeat-like/Quinoprotein amine dehydrogenase"/>
    <property type="match status" value="3"/>
</dbReference>
<evidence type="ECO:0000259" key="10">
    <source>
        <dbReference type="PROSITE" id="PS01124"/>
    </source>
</evidence>
<evidence type="ECO:0000256" key="9">
    <source>
        <dbReference type="PROSITE-ProRule" id="PRU00169"/>
    </source>
</evidence>
<dbReference type="FunFam" id="1.10.287.130:FF:000045">
    <property type="entry name" value="Two-component system sensor histidine kinase/response regulator"/>
    <property type="match status" value="1"/>
</dbReference>
<dbReference type="PANTHER" id="PTHR43547:SF2">
    <property type="entry name" value="HYBRID SIGNAL TRANSDUCTION HISTIDINE KINASE C"/>
    <property type="match status" value="1"/>
</dbReference>
<dbReference type="Pfam" id="PF02518">
    <property type="entry name" value="HATPase_c"/>
    <property type="match status" value="1"/>
</dbReference>
<dbReference type="SUPFAM" id="SSF63829">
    <property type="entry name" value="Calcium-dependent phosphotriesterase"/>
    <property type="match status" value="1"/>
</dbReference>
<dbReference type="InterPro" id="IPR036097">
    <property type="entry name" value="HisK_dim/P_sf"/>
</dbReference>
<dbReference type="EMBL" id="PVBS01000002">
    <property type="protein sequence ID" value="PRD53735.1"/>
    <property type="molecule type" value="Genomic_DNA"/>
</dbReference>
<dbReference type="PROSITE" id="PS50110">
    <property type="entry name" value="RESPONSE_REGULATORY"/>
    <property type="match status" value="1"/>
</dbReference>
<dbReference type="Gene3D" id="2.60.40.10">
    <property type="entry name" value="Immunoglobulins"/>
    <property type="match status" value="1"/>
</dbReference>
<dbReference type="Gene3D" id="1.10.10.60">
    <property type="entry name" value="Homeodomain-like"/>
    <property type="match status" value="2"/>
</dbReference>
<feature type="domain" description="Response regulatory" evidence="12">
    <location>
        <begin position="1159"/>
        <end position="1274"/>
    </location>
</feature>
<keyword evidence="7" id="KW-0238">DNA-binding</keyword>
<dbReference type="InterPro" id="IPR001789">
    <property type="entry name" value="Sig_transdc_resp-reg_receiver"/>
</dbReference>
<evidence type="ECO:0000256" key="3">
    <source>
        <dbReference type="ARBA" id="ARBA00022553"/>
    </source>
</evidence>
<dbReference type="GO" id="GO:0043565">
    <property type="term" value="F:sequence-specific DNA binding"/>
    <property type="evidence" value="ECO:0007669"/>
    <property type="project" value="InterPro"/>
</dbReference>
<evidence type="ECO:0000256" key="2">
    <source>
        <dbReference type="ARBA" id="ARBA00012438"/>
    </source>
</evidence>
<dbReference type="Pfam" id="PF00512">
    <property type="entry name" value="HisKA"/>
    <property type="match status" value="1"/>
</dbReference>
<dbReference type="PROSITE" id="PS01124">
    <property type="entry name" value="HTH_ARAC_FAMILY_2"/>
    <property type="match status" value="1"/>
</dbReference>
<evidence type="ECO:0000256" key="1">
    <source>
        <dbReference type="ARBA" id="ARBA00000085"/>
    </source>
</evidence>
<dbReference type="InterPro" id="IPR013783">
    <property type="entry name" value="Ig-like_fold"/>
</dbReference>
<dbReference type="Pfam" id="PF07495">
    <property type="entry name" value="Y_Y_Y"/>
    <property type="match status" value="1"/>
</dbReference>
<dbReference type="InterPro" id="IPR009057">
    <property type="entry name" value="Homeodomain-like_sf"/>
</dbReference>
<accession>A0A2S9JKQ3</accession>
<dbReference type="EC" id="2.7.13.3" evidence="2"/>
<dbReference type="Gene3D" id="1.10.287.130">
    <property type="match status" value="1"/>
</dbReference>
<feature type="modified residue" description="4-aspartylphosphate" evidence="9">
    <location>
        <position position="1207"/>
    </location>
</feature>
<dbReference type="SUPFAM" id="SSF101898">
    <property type="entry name" value="NHL repeat"/>
    <property type="match status" value="1"/>
</dbReference>
<gene>
    <name evidence="13" type="ORF">C5749_09405</name>
</gene>
<dbReference type="GO" id="GO:0000155">
    <property type="term" value="F:phosphorelay sensor kinase activity"/>
    <property type="evidence" value="ECO:0007669"/>
    <property type="project" value="InterPro"/>
</dbReference>
<keyword evidence="6" id="KW-0805">Transcription regulation</keyword>
<dbReference type="SUPFAM" id="SSF52172">
    <property type="entry name" value="CheY-like"/>
    <property type="match status" value="1"/>
</dbReference>
<dbReference type="CDD" id="cd00082">
    <property type="entry name" value="HisKA"/>
    <property type="match status" value="1"/>
</dbReference>
<protein>
    <recommendedName>
        <fullName evidence="2">histidine kinase</fullName>
        <ecNumber evidence="2">2.7.13.3</ecNumber>
    </recommendedName>
</protein>
<dbReference type="SUPFAM" id="SSF46689">
    <property type="entry name" value="Homeodomain-like"/>
    <property type="match status" value="1"/>
</dbReference>
<evidence type="ECO:0000256" key="8">
    <source>
        <dbReference type="ARBA" id="ARBA00023163"/>
    </source>
</evidence>
<dbReference type="InterPro" id="IPR004358">
    <property type="entry name" value="Sig_transdc_His_kin-like_C"/>
</dbReference>
<organism evidence="13 14">
    <name type="scientific">Sphingobacterium gobiense</name>
    <dbReference type="NCBI Taxonomy" id="1382456"/>
    <lineage>
        <taxon>Bacteria</taxon>
        <taxon>Pseudomonadati</taxon>
        <taxon>Bacteroidota</taxon>
        <taxon>Sphingobacteriia</taxon>
        <taxon>Sphingobacteriales</taxon>
        <taxon>Sphingobacteriaceae</taxon>
        <taxon>Sphingobacterium</taxon>
    </lineage>
</organism>
<dbReference type="InterPro" id="IPR015943">
    <property type="entry name" value="WD40/YVTN_repeat-like_dom_sf"/>
</dbReference>
<dbReference type="PROSITE" id="PS50109">
    <property type="entry name" value="HIS_KIN"/>
    <property type="match status" value="1"/>
</dbReference>
<evidence type="ECO:0000256" key="5">
    <source>
        <dbReference type="ARBA" id="ARBA00022777"/>
    </source>
</evidence>
<dbReference type="InterPro" id="IPR036890">
    <property type="entry name" value="HATPase_C_sf"/>
</dbReference>
<dbReference type="Pfam" id="PF12833">
    <property type="entry name" value="HTH_18"/>
    <property type="match status" value="1"/>
</dbReference>
<dbReference type="InterPro" id="IPR011047">
    <property type="entry name" value="Quinoprotein_ADH-like_sf"/>
</dbReference>
<dbReference type="Gene3D" id="3.40.50.2300">
    <property type="match status" value="1"/>
</dbReference>
<dbReference type="InterPro" id="IPR011110">
    <property type="entry name" value="Reg_prop"/>
</dbReference>
<dbReference type="SUPFAM" id="SSF47384">
    <property type="entry name" value="Homodimeric domain of signal transducing histidine kinase"/>
    <property type="match status" value="1"/>
</dbReference>
<dbReference type="InterPro" id="IPR005467">
    <property type="entry name" value="His_kinase_dom"/>
</dbReference>
<dbReference type="SMART" id="SM00342">
    <property type="entry name" value="HTH_ARAC"/>
    <property type="match status" value="1"/>
</dbReference>
<evidence type="ECO:0000256" key="6">
    <source>
        <dbReference type="ARBA" id="ARBA00023015"/>
    </source>
</evidence>
<dbReference type="SUPFAM" id="SSF55874">
    <property type="entry name" value="ATPase domain of HSP90 chaperone/DNA topoisomerase II/histidine kinase"/>
    <property type="match status" value="1"/>
</dbReference>
<comment type="caution">
    <text evidence="13">The sequence shown here is derived from an EMBL/GenBank/DDBJ whole genome shotgun (WGS) entry which is preliminary data.</text>
</comment>
<evidence type="ECO:0000313" key="14">
    <source>
        <dbReference type="Proteomes" id="UP000238642"/>
    </source>
</evidence>
<reference evidence="13 14" key="1">
    <citation type="submission" date="2018-02" db="EMBL/GenBank/DDBJ databases">
        <title>The draft genome of Sphingobacterium gobiense H7.</title>
        <authorList>
            <person name="Li L."/>
            <person name="Liu L."/>
            <person name="Zhang X."/>
            <person name="Wang T."/>
            <person name="Liang L."/>
        </authorList>
    </citation>
    <scope>NUCLEOTIDE SEQUENCE [LARGE SCALE GENOMIC DNA]</scope>
    <source>
        <strain evidence="13 14">ACCC 05757</strain>
    </source>
</reference>
<keyword evidence="5" id="KW-0418">Kinase</keyword>
<dbReference type="SMART" id="SM00448">
    <property type="entry name" value="REC"/>
    <property type="match status" value="1"/>
</dbReference>
<dbReference type="PROSITE" id="PS00041">
    <property type="entry name" value="HTH_ARAC_FAMILY_1"/>
    <property type="match status" value="1"/>
</dbReference>
<evidence type="ECO:0000256" key="7">
    <source>
        <dbReference type="ARBA" id="ARBA00023125"/>
    </source>
</evidence>
<evidence type="ECO:0000313" key="13">
    <source>
        <dbReference type="EMBL" id="PRD53735.1"/>
    </source>
</evidence>
<feature type="domain" description="HTH araC/xylS-type" evidence="10">
    <location>
        <begin position="1308"/>
        <end position="1407"/>
    </location>
</feature>
<keyword evidence="14" id="KW-1185">Reference proteome</keyword>
<dbReference type="SMART" id="SM00388">
    <property type="entry name" value="HisKA"/>
    <property type="match status" value="1"/>
</dbReference>
<keyword evidence="3 9" id="KW-0597">Phosphoprotein</keyword>
<dbReference type="SMART" id="SM00387">
    <property type="entry name" value="HATPase_c"/>
    <property type="match status" value="1"/>
</dbReference>
<dbReference type="SUPFAM" id="SSF50998">
    <property type="entry name" value="Quinoprotein alcohol dehydrogenase-like"/>
    <property type="match status" value="1"/>
</dbReference>
<dbReference type="Gene3D" id="3.30.565.10">
    <property type="entry name" value="Histidine kinase-like ATPase, C-terminal domain"/>
    <property type="match status" value="1"/>
</dbReference>
<dbReference type="FunFam" id="3.30.565.10:FF:000006">
    <property type="entry name" value="Sensor histidine kinase WalK"/>
    <property type="match status" value="1"/>
</dbReference>
<dbReference type="InterPro" id="IPR018062">
    <property type="entry name" value="HTH_AraC-typ_CS"/>
</dbReference>
<comment type="catalytic activity">
    <reaction evidence="1">
        <text>ATP + protein L-histidine = ADP + protein N-phospho-L-histidine.</text>
        <dbReference type="EC" id="2.7.13.3"/>
    </reaction>
</comment>
<dbReference type="InterPro" id="IPR003594">
    <property type="entry name" value="HATPase_dom"/>
</dbReference>
<dbReference type="InterPro" id="IPR018060">
    <property type="entry name" value="HTH_AraC"/>
</dbReference>
<dbReference type="PRINTS" id="PR00344">
    <property type="entry name" value="BCTRLSENSOR"/>
</dbReference>
<dbReference type="InterPro" id="IPR011006">
    <property type="entry name" value="CheY-like_superfamily"/>
</dbReference>
<evidence type="ECO:0000259" key="12">
    <source>
        <dbReference type="PROSITE" id="PS50110"/>
    </source>
</evidence>